<feature type="compositionally biased region" description="Basic and acidic residues" evidence="1">
    <location>
        <begin position="1211"/>
        <end position="1220"/>
    </location>
</feature>
<dbReference type="RefSeq" id="WP_112331513.1">
    <property type="nucleotide sequence ID" value="NZ_QLYR01000001.1"/>
</dbReference>
<comment type="caution">
    <text evidence="4">The sequence shown here is derived from an EMBL/GenBank/DDBJ whole genome shotgun (WGS) entry which is preliminary data.</text>
</comment>
<keyword evidence="5" id="KW-1185">Reference proteome</keyword>
<gene>
    <name evidence="4" type="ORF">DPQ25_02080</name>
</gene>
<evidence type="ECO:0000313" key="4">
    <source>
        <dbReference type="EMBL" id="RAQ30316.1"/>
    </source>
</evidence>
<evidence type="ECO:0000313" key="5">
    <source>
        <dbReference type="Proteomes" id="UP000249377"/>
    </source>
</evidence>
<organism evidence="4 5">
    <name type="scientific">Hydrogeniiclostridium mannosilyticum</name>
    <dbReference type="NCBI Taxonomy" id="2764322"/>
    <lineage>
        <taxon>Bacteria</taxon>
        <taxon>Bacillati</taxon>
        <taxon>Bacillota</taxon>
        <taxon>Clostridia</taxon>
        <taxon>Eubacteriales</taxon>
        <taxon>Acutalibacteraceae</taxon>
        <taxon>Hydrogeniiclostridium</taxon>
    </lineage>
</organism>
<evidence type="ECO:0000256" key="1">
    <source>
        <dbReference type="SAM" id="MobiDB-lite"/>
    </source>
</evidence>
<dbReference type="Gene3D" id="1.20.1270.90">
    <property type="entry name" value="AF1782-like"/>
    <property type="match status" value="2"/>
</dbReference>
<feature type="transmembrane region" description="Helical" evidence="2">
    <location>
        <begin position="1228"/>
        <end position="1249"/>
    </location>
</feature>
<dbReference type="Gene3D" id="3.20.20.80">
    <property type="entry name" value="Glycosidases"/>
    <property type="match status" value="1"/>
</dbReference>
<proteinExistence type="predicted"/>
<feature type="signal peptide" evidence="3">
    <location>
        <begin position="1"/>
        <end position="29"/>
    </location>
</feature>
<feature type="region of interest" description="Disordered" evidence="1">
    <location>
        <begin position="1205"/>
        <end position="1224"/>
    </location>
</feature>
<dbReference type="AlphaFoldDB" id="A0A328UFD8"/>
<dbReference type="EMBL" id="QLYR01000001">
    <property type="protein sequence ID" value="RAQ30316.1"/>
    <property type="molecule type" value="Genomic_DNA"/>
</dbReference>
<sequence>MKRFKKMSKALSLCLTLALLFGMVPLSSASALTDDFILFDFTEKEIMKESKEAEEGIFWTAPTDADGHQTFRFVENAEDGSGSYYEFTNADGKDDPFFMGTLGDRSFSSDYKFVKMMYRTESKGTTSLYFWGSDETPLGGNTSESFTKVCDGKWNTVVTEIVNKTWSGTIEMFRLNTVKNTSKQGDTFDLKYIAFFKTREEAEAYEFVKGANFVIDKSVYNIGDQIDVSYLDTADGDWFGIFKQGEDPATAEPILRKEAGAADKVQSFTFEGDAAKLPLGDYVICLLNAQKQVLRQRPLSVIQMADYSKLEEILEQVVDHSYYTDDTIVAFEEALAKVEYDRPADEQEKIDGQIAAVESAFKLLKLKEADYWDVNSALDKIPGDLTVYTSESVAELRQAQQAIYWNKRITEQDTVDGYAEAIYAAIDNLVRKDGAISTSKNFSKVNGSLAGVDDLDRELPMNDTVPNSREGDRFVGVFYFLWQGQHGTGGPYDNSKIEKVEGAVESEENWLKAGGGPVGAHHFWGEPLFGYYTSDDEWVMRKHVQMLTDADVDFLVFDTTNAVTYTAQALKLMKILDEYQKQGWDVPQVVFYTNSSSGDTMKRIYNEIYKAHPEYEKLWFNWDGKPLIIGNESDANKTIKKFFRIKANQWPNESRKDDGFPWMEFSRSLTDSSVYGLNGRREVMNVSIAQHSTTTRFSATAWYGANDRTRSWHDGANDISDGAVNMGYNFAEQWEYAISKDPEMIFVTGWNEWVAQRQPTALKDEPIFFVDCANQNNSRDAEPMKGGYGDNYYMQMMDYIRQYKGTDPKVDVGENQTIDVNGSFDQWNSAKITANYEDYVGDTADRDAKGFGELEYKNTTGRNDIQNMKVARDFDNLYFYVDTVDDITKPAGDHWMTLFLNTGSEKHANWKGYDYVLNRVAPEGGKAVLEKYDGENWAKVATVDMKVEGNQLMVAVPRDLLDVGTDLVDALDLQFKWADNYQEEQDIWTFYEDGDVAPYGRLNYVFSGADEAQEEQETVEVPATEEGSVHNDKLEVAAKRAAQSEVTNKVVTEVDAENPGTVEARVFAALKGVDKELVINANSAEGLAYSWYFNGLDITDDSIDVALKVTVNAGNTAITDQLPDKDNSVIVSFEHQGKLPGKANVTVLVGEKYAGKTLYAYRYDAEKNQFVKMDPVAVDENGYAVLPITEGADYVLTVEKLEQLVPPESDPDSKPEEGGENHQTGESAALPVAVLALGLAGGLSAYLLVRRKRLAAK</sequence>
<keyword evidence="2" id="KW-1133">Transmembrane helix</keyword>
<keyword evidence="3" id="KW-0732">Signal</keyword>
<accession>A0A328UFD8</accession>
<evidence type="ECO:0000256" key="3">
    <source>
        <dbReference type="SAM" id="SignalP"/>
    </source>
</evidence>
<protein>
    <recommendedName>
        <fullName evidence="6">Gram-positive cocci surface proteins LPxTG domain-containing protein</fullName>
    </recommendedName>
</protein>
<dbReference type="Proteomes" id="UP000249377">
    <property type="component" value="Unassembled WGS sequence"/>
</dbReference>
<reference evidence="4 5" key="1">
    <citation type="submission" date="2018-06" db="EMBL/GenBank/DDBJ databases">
        <title>Noncontiguous genome sequence of Ruminococcaceae bacterium ASD2818.</title>
        <authorList>
            <person name="Chaplin A.V."/>
            <person name="Sokolova S.R."/>
            <person name="Kochetkova T.O."/>
            <person name="Goltsov A.Y."/>
            <person name="Trofimov D.Y."/>
            <person name="Efimov B.A."/>
        </authorList>
    </citation>
    <scope>NUCLEOTIDE SEQUENCE [LARGE SCALE GENOMIC DNA]</scope>
    <source>
        <strain evidence="4 5">ASD2818</strain>
    </source>
</reference>
<evidence type="ECO:0008006" key="6">
    <source>
        <dbReference type="Google" id="ProtNLM"/>
    </source>
</evidence>
<name>A0A328UFD8_9FIRM</name>
<evidence type="ECO:0000256" key="2">
    <source>
        <dbReference type="SAM" id="Phobius"/>
    </source>
</evidence>
<feature type="chain" id="PRO_5038611528" description="Gram-positive cocci surface proteins LPxTG domain-containing protein" evidence="3">
    <location>
        <begin position="30"/>
        <end position="1257"/>
    </location>
</feature>
<keyword evidence="2" id="KW-0472">Membrane</keyword>
<keyword evidence="2" id="KW-0812">Transmembrane</keyword>